<evidence type="ECO:0000259" key="4">
    <source>
        <dbReference type="Pfam" id="PF00561"/>
    </source>
</evidence>
<dbReference type="Proteomes" id="UP000480548">
    <property type="component" value="Unassembled WGS sequence"/>
</dbReference>
<evidence type="ECO:0000256" key="2">
    <source>
        <dbReference type="ARBA" id="ARBA00022801"/>
    </source>
</evidence>
<comment type="similarity">
    <text evidence="1">Belongs to the peptidase S33 family.</text>
</comment>
<accession>A0A7C8NSJ8</accession>
<dbReference type="EMBL" id="WIQZ01000095">
    <property type="protein sequence ID" value="KAF3124931.1"/>
    <property type="molecule type" value="Genomic_DNA"/>
</dbReference>
<feature type="domain" description="AB hydrolase-1" evidence="4">
    <location>
        <begin position="100"/>
        <end position="296"/>
    </location>
</feature>
<dbReference type="Pfam" id="PF08386">
    <property type="entry name" value="Abhydrolase_4"/>
    <property type="match status" value="1"/>
</dbReference>
<feature type="region of interest" description="Disordered" evidence="3">
    <location>
        <begin position="158"/>
        <end position="188"/>
    </location>
</feature>
<dbReference type="Gene3D" id="3.40.50.1820">
    <property type="entry name" value="alpha/beta hydrolase"/>
    <property type="match status" value="1"/>
</dbReference>
<dbReference type="InterPro" id="IPR029058">
    <property type="entry name" value="AB_hydrolase_fold"/>
</dbReference>
<protein>
    <recommendedName>
        <fullName evidence="8">Peptidase S33 tripeptidyl aminopeptidase-like C-terminal domain-containing protein</fullName>
    </recommendedName>
</protein>
<dbReference type="PANTHER" id="PTHR43248">
    <property type="entry name" value="2-SUCCINYL-6-HYDROXY-2,4-CYCLOHEXADIENE-1-CARBOXYLATE SYNTHASE"/>
    <property type="match status" value="1"/>
</dbReference>
<feature type="domain" description="Peptidase S33 tripeptidyl aminopeptidase-like C-terminal" evidence="5">
    <location>
        <begin position="476"/>
        <end position="577"/>
    </location>
</feature>
<dbReference type="Pfam" id="PF00561">
    <property type="entry name" value="Abhydrolase_1"/>
    <property type="match status" value="1"/>
</dbReference>
<keyword evidence="2" id="KW-0378">Hydrolase</keyword>
<sequence length="585" mass="65187">MIMRLYSMYAAILNPMKGLGNPLDQFLYKRQAPREPLFVNVPASVDLEWYSCGNGVIESKFECARLSVPLDYKRPENGLRAIVPIVKFPAESNVPYKGSVLYNPGGPGQPGVELIYLDSFFEDIRSDVVGPGWDIIAFDPRGMGYSIPHGSCNITPGTFVPGRQNATTLPTTPTRSNTRHRRRAPTFPPNNDEVVFNMLIPDDPPSRKTIAYAEADSWTRACQELVSQYNQAGPHMNTVVMATDMLSIAQALAREKNESNTILNYYGPSYGSLLGQYFATLYPDNVGKFYLDGVVDADTWVTQDNANTTIIHVDKIWSKFFSACYDAGPTKCSMFTGRNSHAVRDRFNAITAKLNATKYELEGIPEAPHLNITSLLWTIKGLAFGGGYSPSFIWPLLSNYLVSLETLLASIGSANRDPEVSRRALSEFEKRAEPAVDLYTKISESFYQVACTDARDLRGVEITDADWKVWKAVSKIIGPYKLADRVRCTKWPIRPSWEWYGPVGGKTRTPILFAGTTLDLITPLINSEKARTLFKGAKMLYVDEIMHTVSGTKNRCAARHVLAYFQNGTLPGHDNRCKGEATIFK</sequence>
<reference evidence="6 7" key="1">
    <citation type="submission" date="2019-06" db="EMBL/GenBank/DDBJ databases">
        <authorList>
            <person name="Palmer J.M."/>
        </authorList>
    </citation>
    <scope>NUCLEOTIDE SEQUENCE [LARGE SCALE GENOMIC DNA]</scope>
    <source>
        <strain evidence="6 7">TWF703</strain>
    </source>
</reference>
<dbReference type="GO" id="GO:0016787">
    <property type="term" value="F:hydrolase activity"/>
    <property type="evidence" value="ECO:0007669"/>
    <property type="project" value="UniProtKB-KW"/>
</dbReference>
<gene>
    <name evidence="6" type="ORF">TWF703_011139</name>
</gene>
<comment type="caution">
    <text evidence="6">The sequence shown here is derived from an EMBL/GenBank/DDBJ whole genome shotgun (WGS) entry which is preliminary data.</text>
</comment>
<evidence type="ECO:0000259" key="5">
    <source>
        <dbReference type="Pfam" id="PF08386"/>
    </source>
</evidence>
<dbReference type="InterPro" id="IPR000073">
    <property type="entry name" value="AB_hydrolase_1"/>
</dbReference>
<evidence type="ECO:0008006" key="8">
    <source>
        <dbReference type="Google" id="ProtNLM"/>
    </source>
</evidence>
<organism evidence="6 7">
    <name type="scientific">Orbilia oligospora</name>
    <name type="common">Nematode-trapping fungus</name>
    <name type="synonym">Arthrobotrys oligospora</name>
    <dbReference type="NCBI Taxonomy" id="2813651"/>
    <lineage>
        <taxon>Eukaryota</taxon>
        <taxon>Fungi</taxon>
        <taxon>Dikarya</taxon>
        <taxon>Ascomycota</taxon>
        <taxon>Pezizomycotina</taxon>
        <taxon>Orbiliomycetes</taxon>
        <taxon>Orbiliales</taxon>
        <taxon>Orbiliaceae</taxon>
        <taxon>Orbilia</taxon>
    </lineage>
</organism>
<dbReference type="PANTHER" id="PTHR43248:SF25">
    <property type="entry name" value="AB HYDROLASE-1 DOMAIN-CONTAINING PROTEIN-RELATED"/>
    <property type="match status" value="1"/>
</dbReference>
<dbReference type="SUPFAM" id="SSF53474">
    <property type="entry name" value="alpha/beta-Hydrolases"/>
    <property type="match status" value="1"/>
</dbReference>
<evidence type="ECO:0000256" key="3">
    <source>
        <dbReference type="SAM" id="MobiDB-lite"/>
    </source>
</evidence>
<evidence type="ECO:0000256" key="1">
    <source>
        <dbReference type="ARBA" id="ARBA00010088"/>
    </source>
</evidence>
<evidence type="ECO:0000313" key="7">
    <source>
        <dbReference type="Proteomes" id="UP000480548"/>
    </source>
</evidence>
<dbReference type="InterPro" id="IPR013595">
    <property type="entry name" value="Pept_S33_TAP-like_C"/>
</dbReference>
<name>A0A7C8NSJ8_ORBOL</name>
<proteinExistence type="inferred from homology"/>
<dbReference type="AlphaFoldDB" id="A0A7C8NSJ8"/>
<evidence type="ECO:0000313" key="6">
    <source>
        <dbReference type="EMBL" id="KAF3124931.1"/>
    </source>
</evidence>
<dbReference type="InterPro" id="IPR051601">
    <property type="entry name" value="Serine_prot/Carboxylest_S33"/>
</dbReference>